<keyword evidence="2" id="KW-0238">DNA-binding</keyword>
<dbReference type="InterPro" id="IPR036390">
    <property type="entry name" value="WH_DNA-bd_sf"/>
</dbReference>
<dbReference type="InterPro" id="IPR036388">
    <property type="entry name" value="WH-like_DNA-bd_sf"/>
</dbReference>
<dbReference type="InterPro" id="IPR011008">
    <property type="entry name" value="Dimeric_a/b-barrel"/>
</dbReference>
<protein>
    <submittedName>
        <fullName evidence="5">Lrp/AsnC family transcriptional regulator</fullName>
    </submittedName>
</protein>
<keyword evidence="6" id="KW-1185">Reference proteome</keyword>
<evidence type="ECO:0000313" key="5">
    <source>
        <dbReference type="EMBL" id="TXC63109.1"/>
    </source>
</evidence>
<evidence type="ECO:0000256" key="3">
    <source>
        <dbReference type="ARBA" id="ARBA00023163"/>
    </source>
</evidence>
<sequence>MDRTDLRILAILQQDSSLPVAEIASRVNLSQTPCWRRIQKLEAQGIIERRVALVDPKAIGLGISVFVEIEAPDHTPDWLGAFADAVAAMPEVMEVYRMAGEIDYLLRVAVGSMADYDDFYRRLIARVPLKNVTSRFAMERVKHTTAYPLGDDGTRA</sequence>
<keyword evidence="1" id="KW-0805">Transcription regulation</keyword>
<name>A0A5C6TSC1_9SPHN</name>
<feature type="domain" description="HTH asnC-type" evidence="4">
    <location>
        <begin position="1"/>
        <end position="62"/>
    </location>
</feature>
<dbReference type="PROSITE" id="PS00519">
    <property type="entry name" value="HTH_ASNC_1"/>
    <property type="match status" value="1"/>
</dbReference>
<dbReference type="SUPFAM" id="SSF54909">
    <property type="entry name" value="Dimeric alpha+beta barrel"/>
    <property type="match status" value="1"/>
</dbReference>
<evidence type="ECO:0000259" key="4">
    <source>
        <dbReference type="PROSITE" id="PS50956"/>
    </source>
</evidence>
<dbReference type="SUPFAM" id="SSF46785">
    <property type="entry name" value="Winged helix' DNA-binding domain"/>
    <property type="match status" value="1"/>
</dbReference>
<dbReference type="PANTHER" id="PTHR30154">
    <property type="entry name" value="LEUCINE-RESPONSIVE REGULATORY PROTEIN"/>
    <property type="match status" value="1"/>
</dbReference>
<dbReference type="GO" id="GO:0043565">
    <property type="term" value="F:sequence-specific DNA binding"/>
    <property type="evidence" value="ECO:0007669"/>
    <property type="project" value="InterPro"/>
</dbReference>
<dbReference type="InterPro" id="IPR019887">
    <property type="entry name" value="Tscrpt_reg_AsnC/Lrp_C"/>
</dbReference>
<dbReference type="InterPro" id="IPR019885">
    <property type="entry name" value="Tscrpt_reg_HTH_AsnC-type_CS"/>
</dbReference>
<dbReference type="Pfam" id="PF01037">
    <property type="entry name" value="AsnC_trans_reg"/>
    <property type="match status" value="1"/>
</dbReference>
<evidence type="ECO:0000256" key="1">
    <source>
        <dbReference type="ARBA" id="ARBA00023015"/>
    </source>
</evidence>
<gene>
    <name evidence="5" type="ORF">FRZ32_05220</name>
</gene>
<dbReference type="GO" id="GO:0005829">
    <property type="term" value="C:cytosol"/>
    <property type="evidence" value="ECO:0007669"/>
    <property type="project" value="TreeGrafter"/>
</dbReference>
<proteinExistence type="predicted"/>
<dbReference type="PANTHER" id="PTHR30154:SF17">
    <property type="entry name" value="DNA-BINDING TRANSCRIPTIONAL ACTIVATOR DECR"/>
    <property type="match status" value="1"/>
</dbReference>
<dbReference type="OrthoDB" id="9813313at2"/>
<dbReference type="GO" id="GO:0006355">
    <property type="term" value="P:regulation of DNA-templated transcription"/>
    <property type="evidence" value="ECO:0007669"/>
    <property type="project" value="UniProtKB-ARBA"/>
</dbReference>
<dbReference type="EMBL" id="VOQQ01000001">
    <property type="protein sequence ID" value="TXC63109.1"/>
    <property type="molecule type" value="Genomic_DNA"/>
</dbReference>
<dbReference type="Gene3D" id="3.30.70.920">
    <property type="match status" value="1"/>
</dbReference>
<dbReference type="InterPro" id="IPR019888">
    <property type="entry name" value="Tscrpt_reg_AsnC-like"/>
</dbReference>
<accession>A0A5C6TSC1</accession>
<dbReference type="Proteomes" id="UP000321249">
    <property type="component" value="Unassembled WGS sequence"/>
</dbReference>
<dbReference type="PROSITE" id="PS50956">
    <property type="entry name" value="HTH_ASNC_2"/>
    <property type="match status" value="1"/>
</dbReference>
<comment type="caution">
    <text evidence="5">The sequence shown here is derived from an EMBL/GenBank/DDBJ whole genome shotgun (WGS) entry which is preliminary data.</text>
</comment>
<dbReference type="Pfam" id="PF13412">
    <property type="entry name" value="HTH_24"/>
    <property type="match status" value="1"/>
</dbReference>
<dbReference type="AlphaFoldDB" id="A0A5C6TSC1"/>
<dbReference type="CDD" id="cd00090">
    <property type="entry name" value="HTH_ARSR"/>
    <property type="match status" value="1"/>
</dbReference>
<keyword evidence="3" id="KW-0804">Transcription</keyword>
<dbReference type="PRINTS" id="PR00033">
    <property type="entry name" value="HTHASNC"/>
</dbReference>
<dbReference type="RefSeq" id="WP_147042520.1">
    <property type="nucleotide sequence ID" value="NZ_BAABIR010000005.1"/>
</dbReference>
<dbReference type="Gene3D" id="1.10.10.10">
    <property type="entry name" value="Winged helix-like DNA-binding domain superfamily/Winged helix DNA-binding domain"/>
    <property type="match status" value="1"/>
</dbReference>
<evidence type="ECO:0000313" key="6">
    <source>
        <dbReference type="Proteomes" id="UP000321249"/>
    </source>
</evidence>
<dbReference type="SMART" id="SM00344">
    <property type="entry name" value="HTH_ASNC"/>
    <property type="match status" value="1"/>
</dbReference>
<dbReference type="InterPro" id="IPR011991">
    <property type="entry name" value="ArsR-like_HTH"/>
</dbReference>
<dbReference type="InterPro" id="IPR000485">
    <property type="entry name" value="AsnC-type_HTH_dom"/>
</dbReference>
<organism evidence="5 6">
    <name type="scientific">Allosphingosinicella ginsenosidimutans</name>
    <dbReference type="NCBI Taxonomy" id="1176539"/>
    <lineage>
        <taxon>Bacteria</taxon>
        <taxon>Pseudomonadati</taxon>
        <taxon>Pseudomonadota</taxon>
        <taxon>Alphaproteobacteria</taxon>
        <taxon>Sphingomonadales</taxon>
        <taxon>Sphingomonadaceae</taxon>
        <taxon>Allosphingosinicella</taxon>
    </lineage>
</organism>
<dbReference type="GO" id="GO:0043200">
    <property type="term" value="P:response to amino acid"/>
    <property type="evidence" value="ECO:0007669"/>
    <property type="project" value="TreeGrafter"/>
</dbReference>
<reference evidence="5 6" key="1">
    <citation type="journal article" date="2015" name="J. Microbiol.">
        <title>Sphingosinicella ginsenosidimutans sp. nov., with ginsenoside converting activity.</title>
        <authorList>
            <person name="Kim J.K."/>
            <person name="Kang M.S."/>
            <person name="Park S.C."/>
            <person name="Kim K.M."/>
            <person name="Choi K."/>
            <person name="Yoon M.H."/>
            <person name="Im W.T."/>
        </authorList>
    </citation>
    <scope>NUCLEOTIDE SEQUENCE [LARGE SCALE GENOMIC DNA]</scope>
    <source>
        <strain evidence="5 6">BS-11</strain>
    </source>
</reference>
<evidence type="ECO:0000256" key="2">
    <source>
        <dbReference type="ARBA" id="ARBA00023125"/>
    </source>
</evidence>